<evidence type="ECO:0000313" key="2">
    <source>
        <dbReference type="Proteomes" id="UP000001312"/>
    </source>
</evidence>
<protein>
    <submittedName>
        <fullName evidence="1">Uncharacterized protein</fullName>
    </submittedName>
</protein>
<accession>A7ECB7</accession>
<dbReference type="EMBL" id="CH476623">
    <property type="protein sequence ID" value="EDO00096.1"/>
    <property type="molecule type" value="Genomic_DNA"/>
</dbReference>
<dbReference type="GeneID" id="5493008"/>
<sequence length="55" mass="6676">MEKRTWDNHLLNKCIKLPIVEDVAFRVIQFNLHIFREEPHQKFTFKPVQALEVDI</sequence>
<keyword evidence="2" id="KW-1185">Reference proteome</keyword>
<dbReference type="RefSeq" id="XP_001596733.1">
    <property type="nucleotide sequence ID" value="XM_001596683.1"/>
</dbReference>
<name>A7ECB7_SCLS1</name>
<dbReference type="KEGG" id="ssl:SS1G_02956"/>
<dbReference type="Proteomes" id="UP000001312">
    <property type="component" value="Unassembled WGS sequence"/>
</dbReference>
<organism evidence="1 2">
    <name type="scientific">Sclerotinia sclerotiorum (strain ATCC 18683 / 1980 / Ss-1)</name>
    <name type="common">White mold</name>
    <name type="synonym">Whetzelinia sclerotiorum</name>
    <dbReference type="NCBI Taxonomy" id="665079"/>
    <lineage>
        <taxon>Eukaryota</taxon>
        <taxon>Fungi</taxon>
        <taxon>Dikarya</taxon>
        <taxon>Ascomycota</taxon>
        <taxon>Pezizomycotina</taxon>
        <taxon>Leotiomycetes</taxon>
        <taxon>Helotiales</taxon>
        <taxon>Sclerotiniaceae</taxon>
        <taxon>Sclerotinia</taxon>
    </lineage>
</organism>
<proteinExistence type="predicted"/>
<gene>
    <name evidence="1" type="ORF">SS1G_02956</name>
</gene>
<dbReference type="HOGENOM" id="CLU_3033770_0_0_1"/>
<dbReference type="InParanoid" id="A7ECB7"/>
<evidence type="ECO:0000313" key="1">
    <source>
        <dbReference type="EMBL" id="EDO00096.1"/>
    </source>
</evidence>
<reference evidence="2" key="1">
    <citation type="journal article" date="2011" name="PLoS Genet.">
        <title>Genomic analysis of the necrotrophic fungal pathogens Sclerotinia sclerotiorum and Botrytis cinerea.</title>
        <authorList>
            <person name="Amselem J."/>
            <person name="Cuomo C.A."/>
            <person name="van Kan J.A."/>
            <person name="Viaud M."/>
            <person name="Benito E.P."/>
            <person name="Couloux A."/>
            <person name="Coutinho P.M."/>
            <person name="de Vries R.P."/>
            <person name="Dyer P.S."/>
            <person name="Fillinger S."/>
            <person name="Fournier E."/>
            <person name="Gout L."/>
            <person name="Hahn M."/>
            <person name="Kohn L."/>
            <person name="Lapalu N."/>
            <person name="Plummer K.M."/>
            <person name="Pradier J.M."/>
            <person name="Quevillon E."/>
            <person name="Sharon A."/>
            <person name="Simon A."/>
            <person name="ten Have A."/>
            <person name="Tudzynski B."/>
            <person name="Tudzynski P."/>
            <person name="Wincker P."/>
            <person name="Andrew M."/>
            <person name="Anthouard V."/>
            <person name="Beever R.E."/>
            <person name="Beffa R."/>
            <person name="Benoit I."/>
            <person name="Bouzid O."/>
            <person name="Brault B."/>
            <person name="Chen Z."/>
            <person name="Choquer M."/>
            <person name="Collemare J."/>
            <person name="Cotton P."/>
            <person name="Danchin E.G."/>
            <person name="Da Silva C."/>
            <person name="Gautier A."/>
            <person name="Giraud C."/>
            <person name="Giraud T."/>
            <person name="Gonzalez C."/>
            <person name="Grossetete S."/>
            <person name="Guldener U."/>
            <person name="Henrissat B."/>
            <person name="Howlett B.J."/>
            <person name="Kodira C."/>
            <person name="Kretschmer M."/>
            <person name="Lappartient A."/>
            <person name="Leroch M."/>
            <person name="Levis C."/>
            <person name="Mauceli E."/>
            <person name="Neuveglise C."/>
            <person name="Oeser B."/>
            <person name="Pearson M."/>
            <person name="Poulain J."/>
            <person name="Poussereau N."/>
            <person name="Quesneville H."/>
            <person name="Rascle C."/>
            <person name="Schumacher J."/>
            <person name="Segurens B."/>
            <person name="Sexton A."/>
            <person name="Silva E."/>
            <person name="Sirven C."/>
            <person name="Soanes D.M."/>
            <person name="Talbot N.J."/>
            <person name="Templeton M."/>
            <person name="Yandava C."/>
            <person name="Yarden O."/>
            <person name="Zeng Q."/>
            <person name="Rollins J.A."/>
            <person name="Lebrun M.H."/>
            <person name="Dickman M."/>
        </authorList>
    </citation>
    <scope>NUCLEOTIDE SEQUENCE [LARGE SCALE GENOMIC DNA]</scope>
    <source>
        <strain evidence="2">ATCC 18683 / 1980 / Ss-1</strain>
    </source>
</reference>
<dbReference type="AlphaFoldDB" id="A7ECB7"/>